<feature type="region of interest" description="Disordered" evidence="1">
    <location>
        <begin position="207"/>
        <end position="240"/>
    </location>
</feature>
<evidence type="ECO:0000256" key="1">
    <source>
        <dbReference type="SAM" id="MobiDB-lite"/>
    </source>
</evidence>
<sequence>MAAHDPNLPTTSTGPSAPRRSAVTRDIRDGRDTAAVIVWRTALDDTGATGDLVAGDSPLTPRLAHNLVAIYSDVHSTVVDLDADDALRHAAETTGRRYLAVTDLADLPAAPASRAAATLVVLRWPRPTGNPRQADNLLSACQRHLAADGSVIVAITAAANSESGMRYAEHEQVLLPAAQAAGLRHLHDIVPLPATDGRDTFTYTTARDDSTVSNHGNHADTPRQTTSTTLVIFGHPDRKP</sequence>
<proteinExistence type="predicted"/>
<dbReference type="AlphaFoldDB" id="A0A919K6K2"/>
<dbReference type="EMBL" id="BOMV01000113">
    <property type="protein sequence ID" value="GIF01882.1"/>
    <property type="molecule type" value="Genomic_DNA"/>
</dbReference>
<comment type="caution">
    <text evidence="2">The sequence shown here is derived from an EMBL/GenBank/DDBJ whole genome shotgun (WGS) entry which is preliminary data.</text>
</comment>
<accession>A0A919K6K2</accession>
<evidence type="ECO:0000313" key="3">
    <source>
        <dbReference type="Proteomes" id="UP000636960"/>
    </source>
</evidence>
<name>A0A919K6K2_9ACTN</name>
<reference evidence="2" key="1">
    <citation type="submission" date="2021-01" db="EMBL/GenBank/DDBJ databases">
        <title>Whole genome shotgun sequence of Actinoplanes rishiriensis NBRC 108556.</title>
        <authorList>
            <person name="Komaki H."/>
            <person name="Tamura T."/>
        </authorList>
    </citation>
    <scope>NUCLEOTIDE SEQUENCE</scope>
    <source>
        <strain evidence="2">NBRC 108556</strain>
    </source>
</reference>
<evidence type="ECO:0000313" key="2">
    <source>
        <dbReference type="EMBL" id="GIF01882.1"/>
    </source>
</evidence>
<dbReference type="RefSeq" id="WP_203790823.1">
    <property type="nucleotide sequence ID" value="NZ_BOMV01000113.1"/>
</dbReference>
<dbReference type="Proteomes" id="UP000636960">
    <property type="component" value="Unassembled WGS sequence"/>
</dbReference>
<keyword evidence="3" id="KW-1185">Reference proteome</keyword>
<protein>
    <submittedName>
        <fullName evidence="2">Uncharacterized protein</fullName>
    </submittedName>
</protein>
<feature type="compositionally biased region" description="Polar residues" evidence="1">
    <location>
        <begin position="207"/>
        <end position="230"/>
    </location>
</feature>
<gene>
    <name evidence="2" type="ORF">Ari01nite_93460</name>
</gene>
<organism evidence="2 3">
    <name type="scientific">Paractinoplanes rishiriensis</name>
    <dbReference type="NCBI Taxonomy" id="1050105"/>
    <lineage>
        <taxon>Bacteria</taxon>
        <taxon>Bacillati</taxon>
        <taxon>Actinomycetota</taxon>
        <taxon>Actinomycetes</taxon>
        <taxon>Micromonosporales</taxon>
        <taxon>Micromonosporaceae</taxon>
        <taxon>Paractinoplanes</taxon>
    </lineage>
</organism>
<feature type="region of interest" description="Disordered" evidence="1">
    <location>
        <begin position="1"/>
        <end position="26"/>
    </location>
</feature>